<gene>
    <name evidence="5" type="ORF">Ari01nite_46440</name>
</gene>
<keyword evidence="6" id="KW-1185">Reference proteome</keyword>
<dbReference type="Proteomes" id="UP000636960">
    <property type="component" value="Unassembled WGS sequence"/>
</dbReference>
<dbReference type="Gene3D" id="3.20.20.450">
    <property type="entry name" value="EAL domain"/>
    <property type="match status" value="1"/>
</dbReference>
<dbReference type="EMBL" id="BOMV01000055">
    <property type="protein sequence ID" value="GIE97179.1"/>
    <property type="molecule type" value="Genomic_DNA"/>
</dbReference>
<dbReference type="InterPro" id="IPR000160">
    <property type="entry name" value="GGDEF_dom"/>
</dbReference>
<feature type="compositionally biased region" description="Basic and acidic residues" evidence="1">
    <location>
        <begin position="62"/>
        <end position="73"/>
    </location>
</feature>
<proteinExistence type="predicted"/>
<evidence type="ECO:0000313" key="5">
    <source>
        <dbReference type="EMBL" id="GIE97179.1"/>
    </source>
</evidence>
<accession>A0A919MW77</accession>
<dbReference type="PANTHER" id="PTHR44757:SF2">
    <property type="entry name" value="BIOFILM ARCHITECTURE MAINTENANCE PROTEIN MBAA"/>
    <property type="match status" value="1"/>
</dbReference>
<dbReference type="InterPro" id="IPR001633">
    <property type="entry name" value="EAL_dom"/>
</dbReference>
<dbReference type="AlphaFoldDB" id="A0A919MW77"/>
<comment type="caution">
    <text evidence="5">The sequence shown here is derived from an EMBL/GenBank/DDBJ whole genome shotgun (WGS) entry which is preliminary data.</text>
</comment>
<reference evidence="5" key="1">
    <citation type="submission" date="2021-01" db="EMBL/GenBank/DDBJ databases">
        <title>Whole genome shotgun sequence of Actinoplanes rishiriensis NBRC 108556.</title>
        <authorList>
            <person name="Komaki H."/>
            <person name="Tamura T."/>
        </authorList>
    </citation>
    <scope>NUCLEOTIDE SEQUENCE</scope>
    <source>
        <strain evidence="5">NBRC 108556</strain>
    </source>
</reference>
<evidence type="ECO:0000259" key="3">
    <source>
        <dbReference type="PROSITE" id="PS50883"/>
    </source>
</evidence>
<dbReference type="InterPro" id="IPR035919">
    <property type="entry name" value="EAL_sf"/>
</dbReference>
<dbReference type="PROSITE" id="PS50883">
    <property type="entry name" value="EAL"/>
    <property type="match status" value="1"/>
</dbReference>
<evidence type="ECO:0000313" key="6">
    <source>
        <dbReference type="Proteomes" id="UP000636960"/>
    </source>
</evidence>
<name>A0A919MW77_9ACTN</name>
<keyword evidence="2" id="KW-0472">Membrane</keyword>
<dbReference type="Pfam" id="PF00563">
    <property type="entry name" value="EAL"/>
    <property type="match status" value="1"/>
</dbReference>
<feature type="region of interest" description="Disordered" evidence="1">
    <location>
        <begin position="38"/>
        <end position="85"/>
    </location>
</feature>
<protein>
    <recommendedName>
        <fullName evidence="7">Diguanylate cyclase/phosphodiesterase</fullName>
    </recommendedName>
</protein>
<dbReference type="SUPFAM" id="SSF141868">
    <property type="entry name" value="EAL domain-like"/>
    <property type="match status" value="1"/>
</dbReference>
<dbReference type="FunFam" id="3.20.20.450:FF:000001">
    <property type="entry name" value="Cyclic di-GMP phosphodiesterase yahA"/>
    <property type="match status" value="1"/>
</dbReference>
<organism evidence="5 6">
    <name type="scientific">Paractinoplanes rishiriensis</name>
    <dbReference type="NCBI Taxonomy" id="1050105"/>
    <lineage>
        <taxon>Bacteria</taxon>
        <taxon>Bacillati</taxon>
        <taxon>Actinomycetota</taxon>
        <taxon>Actinomycetes</taxon>
        <taxon>Micromonosporales</taxon>
        <taxon>Micromonosporaceae</taxon>
        <taxon>Paractinoplanes</taxon>
    </lineage>
</organism>
<sequence length="740" mass="80389">MFFADAGSLDQLLATLDRIEDEAAGRLATLAELAGRASRPASGTWRPVPAAGTRQRSYNSSRPDRVRSADRAPNKAAVSDVNRTGVPGTRRWVTRRLASRALARTAIAGTAVGIAVLATLAVVGSAVTSDATTQVRRAQEITRAWNNISSHINGQDAALRGFLATGGTQYRRSQLDQTIDSARSDLDWLQEHDAIDRVELDVIRGAYANYSRIVVQIMAMVGREASVQGYAELASLAFAPLRDEVLENVRHNDDKLTGYLAGVDQRTAFQRMVAAIIIPFCAVVFGLCAVVLVGYQRRAERQAASRLHDATHDPLTGLGNRTLLGERLRTAIGNTDDAGEPFCLLLIDLDRFKEVNDTLGHHCGDQLLVGVAERLVGASREGDEVVRLGGDEFALVMPNTPDRAGALEAARRVLAALRQPMDLDGITVDVDASIGVSLYPADGTDAPGLLRHADVAMYTAKRAHAGVAAYDPDQDQNDANKLTMQSDLRQGVSRGELVLYYQPKIDMATGQPSGMEALLRWQHPQLGLLAPDRFIPMAEETGLIDLITTEVLDMALRQVREWYDAGRALRVSVNVAARSLFDVTFPEQVVAALERYDVPPELLTLEITETALIADPERANLVLERLRAHGVDISIDDFGTGYSSIAHLRAMPPHELKIDRSFVMRMCTDARDETIVRAVVELAKGLNLRVVAEGVEDAGAFEALSALGCDEAQGYHISRPLPPAELAAWLETVHENVMVA</sequence>
<dbReference type="InterPro" id="IPR043128">
    <property type="entry name" value="Rev_trsase/Diguanyl_cyclase"/>
</dbReference>
<dbReference type="Gene3D" id="3.30.70.270">
    <property type="match status" value="1"/>
</dbReference>
<feature type="transmembrane region" description="Helical" evidence="2">
    <location>
        <begin position="101"/>
        <end position="127"/>
    </location>
</feature>
<feature type="transmembrane region" description="Helical" evidence="2">
    <location>
        <begin position="272"/>
        <end position="295"/>
    </location>
</feature>
<dbReference type="CDD" id="cd01948">
    <property type="entry name" value="EAL"/>
    <property type="match status" value="1"/>
</dbReference>
<dbReference type="SMART" id="SM00267">
    <property type="entry name" value="GGDEF"/>
    <property type="match status" value="1"/>
</dbReference>
<dbReference type="InterPro" id="IPR052155">
    <property type="entry name" value="Biofilm_reg_signaling"/>
</dbReference>
<dbReference type="PROSITE" id="PS50887">
    <property type="entry name" value="GGDEF"/>
    <property type="match status" value="1"/>
</dbReference>
<keyword evidence="2" id="KW-0812">Transmembrane</keyword>
<evidence type="ECO:0000256" key="2">
    <source>
        <dbReference type="SAM" id="Phobius"/>
    </source>
</evidence>
<dbReference type="InterPro" id="IPR029787">
    <property type="entry name" value="Nucleotide_cyclase"/>
</dbReference>
<feature type="domain" description="GGDEF" evidence="4">
    <location>
        <begin position="340"/>
        <end position="472"/>
    </location>
</feature>
<dbReference type="NCBIfam" id="TIGR00254">
    <property type="entry name" value="GGDEF"/>
    <property type="match status" value="1"/>
</dbReference>
<dbReference type="Pfam" id="PF00990">
    <property type="entry name" value="GGDEF"/>
    <property type="match status" value="1"/>
</dbReference>
<evidence type="ECO:0000256" key="1">
    <source>
        <dbReference type="SAM" id="MobiDB-lite"/>
    </source>
</evidence>
<feature type="domain" description="EAL" evidence="3">
    <location>
        <begin position="481"/>
        <end position="734"/>
    </location>
</feature>
<dbReference type="CDD" id="cd01949">
    <property type="entry name" value="GGDEF"/>
    <property type="match status" value="1"/>
</dbReference>
<dbReference type="SUPFAM" id="SSF55073">
    <property type="entry name" value="Nucleotide cyclase"/>
    <property type="match status" value="1"/>
</dbReference>
<evidence type="ECO:0000259" key="4">
    <source>
        <dbReference type="PROSITE" id="PS50887"/>
    </source>
</evidence>
<evidence type="ECO:0008006" key="7">
    <source>
        <dbReference type="Google" id="ProtNLM"/>
    </source>
</evidence>
<dbReference type="PANTHER" id="PTHR44757">
    <property type="entry name" value="DIGUANYLATE CYCLASE DGCP"/>
    <property type="match status" value="1"/>
</dbReference>
<dbReference type="SMART" id="SM00052">
    <property type="entry name" value="EAL"/>
    <property type="match status" value="1"/>
</dbReference>
<keyword evidence="2" id="KW-1133">Transmembrane helix</keyword>